<evidence type="ECO:0000313" key="5">
    <source>
        <dbReference type="EMBL" id="SVB73625.1"/>
    </source>
</evidence>
<dbReference type="Pfam" id="PF00676">
    <property type="entry name" value="E1_dh"/>
    <property type="match status" value="1"/>
</dbReference>
<organism evidence="5">
    <name type="scientific">marine metagenome</name>
    <dbReference type="NCBI Taxonomy" id="408172"/>
    <lineage>
        <taxon>unclassified sequences</taxon>
        <taxon>metagenomes</taxon>
        <taxon>ecological metagenomes</taxon>
    </lineage>
</organism>
<evidence type="ECO:0000259" key="4">
    <source>
        <dbReference type="Pfam" id="PF00676"/>
    </source>
</evidence>
<name>A0A382GFW4_9ZZZZ</name>
<evidence type="ECO:0000256" key="3">
    <source>
        <dbReference type="ARBA" id="ARBA00023052"/>
    </source>
</evidence>
<accession>A0A382GFW4</accession>
<evidence type="ECO:0000256" key="1">
    <source>
        <dbReference type="ARBA" id="ARBA00001964"/>
    </source>
</evidence>
<protein>
    <recommendedName>
        <fullName evidence="4">Dehydrogenase E1 component domain-containing protein</fullName>
    </recommendedName>
</protein>
<gene>
    <name evidence="5" type="ORF">METZ01_LOCUS226479</name>
</gene>
<dbReference type="InterPro" id="IPR029061">
    <property type="entry name" value="THDP-binding"/>
</dbReference>
<keyword evidence="2" id="KW-0560">Oxidoreductase</keyword>
<dbReference type="AlphaFoldDB" id="A0A382GFW4"/>
<dbReference type="PANTHER" id="PTHR11516">
    <property type="entry name" value="PYRUVATE DEHYDROGENASE E1 COMPONENT, ALPHA SUBUNIT BACTERIAL AND ORGANELLAR"/>
    <property type="match status" value="1"/>
</dbReference>
<dbReference type="EMBL" id="UINC01055115">
    <property type="protein sequence ID" value="SVB73625.1"/>
    <property type="molecule type" value="Genomic_DNA"/>
</dbReference>
<dbReference type="InterPro" id="IPR050642">
    <property type="entry name" value="PDH_E1_Alpha_Subunit"/>
</dbReference>
<keyword evidence="3" id="KW-0786">Thiamine pyrophosphate</keyword>
<dbReference type="InterPro" id="IPR001017">
    <property type="entry name" value="DH_E1"/>
</dbReference>
<sequence length="237" mass="25782">MPLSREELLTLYRDLLRLRLVEETIASRYSEQEMRCPVHLSVGQEASAVGACSALTERDVIVSTHRSHGHYLAKGGSLVAMLSEIYGKETGCCGGRGGSMHLFDTKAGVLASVPIVGSTIPLGVGAALTFQQRGEPRVSVIFLGDAATEEGVFHESMNFASLLKLPVVFFVENNLYSVYTHLRDRQPQRPLTAYAKAHEIPAASIDGNDVLAVRKVTQEFVERARQNEGPSLIVADT</sequence>
<feature type="non-terminal residue" evidence="5">
    <location>
        <position position="237"/>
    </location>
</feature>
<dbReference type="GO" id="GO:0004739">
    <property type="term" value="F:pyruvate dehydrogenase (acetyl-transferring) activity"/>
    <property type="evidence" value="ECO:0007669"/>
    <property type="project" value="TreeGrafter"/>
</dbReference>
<comment type="cofactor">
    <cofactor evidence="1">
        <name>thiamine diphosphate</name>
        <dbReference type="ChEBI" id="CHEBI:58937"/>
    </cofactor>
</comment>
<dbReference type="GO" id="GO:0006086">
    <property type="term" value="P:pyruvate decarboxylation to acetyl-CoA"/>
    <property type="evidence" value="ECO:0007669"/>
    <property type="project" value="TreeGrafter"/>
</dbReference>
<proteinExistence type="predicted"/>
<evidence type="ECO:0000256" key="2">
    <source>
        <dbReference type="ARBA" id="ARBA00023002"/>
    </source>
</evidence>
<feature type="domain" description="Dehydrogenase E1 component" evidence="4">
    <location>
        <begin position="16"/>
        <end position="233"/>
    </location>
</feature>
<dbReference type="CDD" id="cd02000">
    <property type="entry name" value="TPP_E1_PDC_ADC_BCADC"/>
    <property type="match status" value="1"/>
</dbReference>
<dbReference type="SUPFAM" id="SSF52518">
    <property type="entry name" value="Thiamin diphosphate-binding fold (THDP-binding)"/>
    <property type="match status" value="1"/>
</dbReference>
<reference evidence="5" key="1">
    <citation type="submission" date="2018-05" db="EMBL/GenBank/DDBJ databases">
        <authorList>
            <person name="Lanie J.A."/>
            <person name="Ng W.-L."/>
            <person name="Kazmierczak K.M."/>
            <person name="Andrzejewski T.M."/>
            <person name="Davidsen T.M."/>
            <person name="Wayne K.J."/>
            <person name="Tettelin H."/>
            <person name="Glass J.I."/>
            <person name="Rusch D."/>
            <person name="Podicherti R."/>
            <person name="Tsui H.-C.T."/>
            <person name="Winkler M.E."/>
        </authorList>
    </citation>
    <scope>NUCLEOTIDE SEQUENCE</scope>
</reference>
<dbReference type="PANTHER" id="PTHR11516:SF60">
    <property type="entry name" value="PYRUVATE DEHYDROGENASE E1 COMPONENT SUBUNIT ALPHA"/>
    <property type="match status" value="1"/>
</dbReference>
<dbReference type="Gene3D" id="3.40.50.970">
    <property type="match status" value="1"/>
</dbReference>